<dbReference type="EMBL" id="FOAF01000002">
    <property type="protein sequence ID" value="SEL35581.1"/>
    <property type="molecule type" value="Genomic_DNA"/>
</dbReference>
<protein>
    <submittedName>
        <fullName evidence="1">Uncharacterized protein</fullName>
    </submittedName>
</protein>
<proteinExistence type="predicted"/>
<keyword evidence="2" id="KW-1185">Reference proteome</keyword>
<dbReference type="AlphaFoldDB" id="A0A1H7PIH0"/>
<organism evidence="1 2">
    <name type="scientific">Olivibacter domesticus</name>
    <name type="common">Pseudosphingobacterium domesticum</name>
    <dbReference type="NCBI Taxonomy" id="407022"/>
    <lineage>
        <taxon>Bacteria</taxon>
        <taxon>Pseudomonadati</taxon>
        <taxon>Bacteroidota</taxon>
        <taxon>Sphingobacteriia</taxon>
        <taxon>Sphingobacteriales</taxon>
        <taxon>Sphingobacteriaceae</taxon>
        <taxon>Olivibacter</taxon>
    </lineage>
</organism>
<accession>A0A1H7PIH0</accession>
<sequence length="55" mass="6183">MRTAGQAGFERSLGGLMCGQRATPTIPSGEHKIIRAVRLSHSSYYFHYDSNEIKR</sequence>
<reference evidence="2" key="1">
    <citation type="submission" date="2016-10" db="EMBL/GenBank/DDBJ databases">
        <authorList>
            <person name="Varghese N."/>
            <person name="Submissions S."/>
        </authorList>
    </citation>
    <scope>NUCLEOTIDE SEQUENCE [LARGE SCALE GENOMIC DNA]</scope>
    <source>
        <strain evidence="2">DSM 18733</strain>
    </source>
</reference>
<evidence type="ECO:0000313" key="1">
    <source>
        <dbReference type="EMBL" id="SEL35581.1"/>
    </source>
</evidence>
<evidence type="ECO:0000313" key="2">
    <source>
        <dbReference type="Proteomes" id="UP000199421"/>
    </source>
</evidence>
<name>A0A1H7PIH0_OLID1</name>
<dbReference type="Proteomes" id="UP000199421">
    <property type="component" value="Unassembled WGS sequence"/>
</dbReference>
<gene>
    <name evidence="1" type="ORF">SAMN05661044_02253</name>
</gene>